<dbReference type="GO" id="GO:0008270">
    <property type="term" value="F:zinc ion binding"/>
    <property type="evidence" value="ECO:0007669"/>
    <property type="project" value="UniProtKB-KW"/>
</dbReference>
<dbReference type="SMART" id="SM00355">
    <property type="entry name" value="ZnF_C2H2"/>
    <property type="match status" value="2"/>
</dbReference>
<evidence type="ECO:0000259" key="8">
    <source>
        <dbReference type="PROSITE" id="PS50157"/>
    </source>
</evidence>
<feature type="region of interest" description="Disordered" evidence="7">
    <location>
        <begin position="457"/>
        <end position="496"/>
    </location>
</feature>
<feature type="region of interest" description="Disordered" evidence="7">
    <location>
        <begin position="157"/>
        <end position="434"/>
    </location>
</feature>
<dbReference type="GO" id="GO:0005634">
    <property type="term" value="C:nucleus"/>
    <property type="evidence" value="ECO:0007669"/>
    <property type="project" value="UniProtKB-SubCell"/>
</dbReference>
<feature type="compositionally biased region" description="Pro residues" evidence="7">
    <location>
        <begin position="208"/>
        <end position="238"/>
    </location>
</feature>
<sequence length="554" mass="59203">MPEGKSKKRSRPTLEQLKARPWCYFCERDFDDVSYLIAHQRAKHYKCDECSRRLNTANGLVVHKQQVHKSTVPCIENCTVDGREVVPAPEIFGMEGMPPELLAQYHQKIEIAFFKEEQEYRAKTGNPPPGTVNGTNGAKRAKIETPGEMKARLAEHRAKRAAEKALKQQGGATPDVKHEASPTPPDMHAGVAFPPPGMVTSAQSPAQPGFPPPGPEGYPMPGPHGYPGPGPQGYPMPGQPGFNPGYGPPMGIPPQGMPPQGMPPQNWSPGFPQPQGYSPFNMPPYHGPPQQGYPSMQHQPAGPPQYGGPVHRPRLNNGPSPASPANGLPQPSSLPPALGLPARPSFDPPKISHDGMQRMHTGQAPPLSNDRPYPPYRGPQPAPSQQQQPSAEVDQSVADLIKDVERELAEKARAASTSASAGGEQANEPAAITGELIDTVATSTDVHDVSAPVATAATDAPVADKHATSEAATQPATIETEKPATGSKKKSKKSKDVVTKLMYDDNTTSLEEKMAALSKYAFHRPGGTEYTLDQVGAAVTGTERGEDDVVDPAH</sequence>
<comment type="caution">
    <text evidence="9">The sequence shown here is derived from an EMBL/GenBank/DDBJ whole genome shotgun (WGS) entry which is preliminary data.</text>
</comment>
<dbReference type="Proteomes" id="UP000192596">
    <property type="component" value="Unassembled WGS sequence"/>
</dbReference>
<evidence type="ECO:0000313" key="10">
    <source>
        <dbReference type="Proteomes" id="UP000192596"/>
    </source>
</evidence>
<evidence type="ECO:0000256" key="7">
    <source>
        <dbReference type="SAM" id="MobiDB-lite"/>
    </source>
</evidence>
<keyword evidence="10" id="KW-1185">Reference proteome</keyword>
<evidence type="ECO:0000256" key="5">
    <source>
        <dbReference type="ARBA" id="ARBA00023242"/>
    </source>
</evidence>
<reference evidence="10" key="1">
    <citation type="submission" date="2017-03" db="EMBL/GenBank/DDBJ databases">
        <title>Genomes of endolithic fungi from Antarctica.</title>
        <authorList>
            <person name="Coleine C."/>
            <person name="Masonjones S."/>
            <person name="Stajich J.E."/>
        </authorList>
    </citation>
    <scope>NUCLEOTIDE SEQUENCE [LARGE SCALE GENOMIC DNA]</scope>
    <source>
        <strain evidence="10">CCFEE 5527</strain>
    </source>
</reference>
<dbReference type="AlphaFoldDB" id="A0A1V8TS71"/>
<organism evidence="9 10">
    <name type="scientific">Cryoendolithus antarcticus</name>
    <dbReference type="NCBI Taxonomy" id="1507870"/>
    <lineage>
        <taxon>Eukaryota</taxon>
        <taxon>Fungi</taxon>
        <taxon>Dikarya</taxon>
        <taxon>Ascomycota</taxon>
        <taxon>Pezizomycotina</taxon>
        <taxon>Dothideomycetes</taxon>
        <taxon>Dothideomycetidae</taxon>
        <taxon>Cladosporiales</taxon>
        <taxon>Cladosporiaceae</taxon>
        <taxon>Cryoendolithus</taxon>
    </lineage>
</organism>
<dbReference type="PANTHER" id="PTHR23215">
    <property type="entry name" value="ZINC FINGER PROTEIN 207"/>
    <property type="match status" value="1"/>
</dbReference>
<feature type="domain" description="C2H2-type" evidence="8">
    <location>
        <begin position="45"/>
        <end position="73"/>
    </location>
</feature>
<keyword evidence="4" id="KW-0862">Zinc</keyword>
<dbReference type="EMBL" id="NAJO01000002">
    <property type="protein sequence ID" value="OQO14215.1"/>
    <property type="molecule type" value="Genomic_DNA"/>
</dbReference>
<evidence type="ECO:0000256" key="1">
    <source>
        <dbReference type="ARBA" id="ARBA00004123"/>
    </source>
</evidence>
<dbReference type="InterPro" id="IPR013087">
    <property type="entry name" value="Znf_C2H2_type"/>
</dbReference>
<comment type="subcellular location">
    <subcellularLocation>
        <location evidence="1">Nucleus</location>
    </subcellularLocation>
</comment>
<dbReference type="CDD" id="cd20908">
    <property type="entry name" value="SUF4-like"/>
    <property type="match status" value="1"/>
</dbReference>
<keyword evidence="5" id="KW-0539">Nucleus</keyword>
<dbReference type="PROSITE" id="PS00028">
    <property type="entry name" value="ZINC_FINGER_C2H2_1"/>
    <property type="match status" value="2"/>
</dbReference>
<dbReference type="PANTHER" id="PTHR23215:SF0">
    <property type="entry name" value="BUB3-INTERACTING AND GLEBS MOTIF-CONTAINING PROTEIN ZNF207"/>
    <property type="match status" value="1"/>
</dbReference>
<name>A0A1V8TS71_9PEZI</name>
<dbReference type="STRING" id="1507870.A0A1V8TS71"/>
<dbReference type="Gene3D" id="3.30.160.60">
    <property type="entry name" value="Classic Zinc Finger"/>
    <property type="match status" value="1"/>
</dbReference>
<accession>A0A1V8TS71</accession>
<feature type="compositionally biased region" description="Pro residues" evidence="7">
    <location>
        <begin position="246"/>
        <end position="262"/>
    </location>
</feature>
<keyword evidence="3 6" id="KW-0863">Zinc-finger</keyword>
<feature type="compositionally biased region" description="Basic and acidic residues" evidence="7">
    <location>
        <begin position="157"/>
        <end position="166"/>
    </location>
</feature>
<evidence type="ECO:0000256" key="4">
    <source>
        <dbReference type="ARBA" id="ARBA00022833"/>
    </source>
</evidence>
<feature type="compositionally biased region" description="Basic and acidic residues" evidence="7">
    <location>
        <begin position="400"/>
        <end position="413"/>
    </location>
</feature>
<feature type="compositionally biased region" description="Low complexity" evidence="7">
    <location>
        <begin position="327"/>
        <end position="345"/>
    </location>
</feature>
<proteinExistence type="predicted"/>
<evidence type="ECO:0000313" key="9">
    <source>
        <dbReference type="EMBL" id="OQO14215.1"/>
    </source>
</evidence>
<dbReference type="OrthoDB" id="1306014at2759"/>
<keyword evidence="2" id="KW-0479">Metal-binding</keyword>
<evidence type="ECO:0000256" key="2">
    <source>
        <dbReference type="ARBA" id="ARBA00022723"/>
    </source>
</evidence>
<gene>
    <name evidence="9" type="ORF">B0A48_01091</name>
</gene>
<evidence type="ECO:0000256" key="6">
    <source>
        <dbReference type="PROSITE-ProRule" id="PRU00042"/>
    </source>
</evidence>
<dbReference type="PROSITE" id="PS50157">
    <property type="entry name" value="ZINC_FINGER_C2H2_2"/>
    <property type="match status" value="1"/>
</dbReference>
<evidence type="ECO:0000256" key="3">
    <source>
        <dbReference type="ARBA" id="ARBA00022771"/>
    </source>
</evidence>
<feature type="compositionally biased region" description="Pro residues" evidence="7">
    <location>
        <begin position="372"/>
        <end position="382"/>
    </location>
</feature>
<dbReference type="InParanoid" id="A0A1V8TS71"/>
<protein>
    <recommendedName>
        <fullName evidence="8">C2H2-type domain-containing protein</fullName>
    </recommendedName>
</protein>